<dbReference type="RefSeq" id="WP_106616303.1">
    <property type="nucleotide sequence ID" value="NZ_PYAX01000005.1"/>
</dbReference>
<reference evidence="2 3" key="1">
    <citation type="submission" date="2018-03" db="EMBL/GenBank/DDBJ databases">
        <title>Genomic Encyclopedia of Type Strains, Phase III (KMG-III): the genomes of soil and plant-associated and newly described type strains.</title>
        <authorList>
            <person name="Whitman W."/>
        </authorList>
    </citation>
    <scope>NUCLEOTIDE SEQUENCE [LARGE SCALE GENOMIC DNA]</scope>
    <source>
        <strain evidence="2 3">CGMCC 4.7097</strain>
    </source>
</reference>
<dbReference type="EMBL" id="PYAX01000005">
    <property type="protein sequence ID" value="PSL55444.1"/>
    <property type="molecule type" value="Genomic_DNA"/>
</dbReference>
<keyword evidence="1" id="KW-0812">Transmembrane</keyword>
<organism evidence="2 3">
    <name type="scientific">Saccharothrix carnea</name>
    <dbReference type="NCBI Taxonomy" id="1280637"/>
    <lineage>
        <taxon>Bacteria</taxon>
        <taxon>Bacillati</taxon>
        <taxon>Actinomycetota</taxon>
        <taxon>Actinomycetes</taxon>
        <taxon>Pseudonocardiales</taxon>
        <taxon>Pseudonocardiaceae</taxon>
        <taxon>Saccharothrix</taxon>
    </lineage>
</organism>
<keyword evidence="1" id="KW-1133">Transmembrane helix</keyword>
<dbReference type="Proteomes" id="UP000241118">
    <property type="component" value="Unassembled WGS sequence"/>
</dbReference>
<comment type="caution">
    <text evidence="2">The sequence shown here is derived from an EMBL/GenBank/DDBJ whole genome shotgun (WGS) entry which is preliminary data.</text>
</comment>
<protein>
    <submittedName>
        <fullName evidence="2">Uncharacterized protein</fullName>
    </submittedName>
</protein>
<proteinExistence type="predicted"/>
<evidence type="ECO:0000313" key="2">
    <source>
        <dbReference type="EMBL" id="PSL55444.1"/>
    </source>
</evidence>
<sequence length="244" mass="25443">MNIEEELGRLLQDDRLDVVARPDATEVVVAGARRVRRRRTAVVGAVTAIALVASGWGVTALSGSLSLPPVDPAVLPTTTATTAPAGPVTVTAAPSTVVETVVVTVTQGPQRPNVGYGPVKFGMTEQEVAATGLVTAAPGGECVAFNWTGDPGTVNAVLVARGQGVVRIKLPSDGKTSTGVGVGSTVAQLAEKYPAGEQHRPGFYDVPMAGDVGWKYVFVLEAEKVVEIRMQRLTADCWDQGEQR</sequence>
<name>A0A2P8IAF1_SACCR</name>
<feature type="transmembrane region" description="Helical" evidence="1">
    <location>
        <begin position="41"/>
        <end position="61"/>
    </location>
</feature>
<keyword evidence="1" id="KW-0472">Membrane</keyword>
<dbReference type="OrthoDB" id="3698912at2"/>
<accession>A0A2P8IAF1</accession>
<keyword evidence="3" id="KW-1185">Reference proteome</keyword>
<evidence type="ECO:0000256" key="1">
    <source>
        <dbReference type="SAM" id="Phobius"/>
    </source>
</evidence>
<gene>
    <name evidence="2" type="ORF">B0I31_105407</name>
</gene>
<evidence type="ECO:0000313" key="3">
    <source>
        <dbReference type="Proteomes" id="UP000241118"/>
    </source>
</evidence>
<dbReference type="AlphaFoldDB" id="A0A2P8IAF1"/>